<proteinExistence type="predicted"/>
<accession>A0A8X6XNA6</accession>
<dbReference type="AlphaFoldDB" id="A0A8X6XNA6"/>
<name>A0A8X6XNA6_9ARAC</name>
<evidence type="ECO:0000313" key="2">
    <source>
        <dbReference type="Proteomes" id="UP000886998"/>
    </source>
</evidence>
<sequence length="118" mass="13716">MKGDVRGMNSLREVEGLRKSRVAKDVRDEEIKKKDVHVLSFVTEQMVDRKNILYRDVPLLYYLELTDSRNVLSHKTNPHEITDRTKGVVSTKSMSSISRYDELLQTRPRVSSAAWKTH</sequence>
<evidence type="ECO:0000313" key="1">
    <source>
        <dbReference type="EMBL" id="GFY56840.1"/>
    </source>
</evidence>
<protein>
    <submittedName>
        <fullName evidence="1">Uncharacterized protein</fullName>
    </submittedName>
</protein>
<comment type="caution">
    <text evidence="1">The sequence shown here is derived from an EMBL/GenBank/DDBJ whole genome shotgun (WGS) entry which is preliminary data.</text>
</comment>
<keyword evidence="2" id="KW-1185">Reference proteome</keyword>
<organism evidence="1 2">
    <name type="scientific">Trichonephila inaurata madagascariensis</name>
    <dbReference type="NCBI Taxonomy" id="2747483"/>
    <lineage>
        <taxon>Eukaryota</taxon>
        <taxon>Metazoa</taxon>
        <taxon>Ecdysozoa</taxon>
        <taxon>Arthropoda</taxon>
        <taxon>Chelicerata</taxon>
        <taxon>Arachnida</taxon>
        <taxon>Araneae</taxon>
        <taxon>Araneomorphae</taxon>
        <taxon>Entelegynae</taxon>
        <taxon>Araneoidea</taxon>
        <taxon>Nephilidae</taxon>
        <taxon>Trichonephila</taxon>
        <taxon>Trichonephila inaurata</taxon>
    </lineage>
</organism>
<dbReference type="Proteomes" id="UP000886998">
    <property type="component" value="Unassembled WGS sequence"/>
</dbReference>
<dbReference type="EMBL" id="BMAV01011169">
    <property type="protein sequence ID" value="GFY56840.1"/>
    <property type="molecule type" value="Genomic_DNA"/>
</dbReference>
<reference evidence="1" key="1">
    <citation type="submission" date="2020-08" db="EMBL/GenBank/DDBJ databases">
        <title>Multicomponent nature underlies the extraordinary mechanical properties of spider dragline silk.</title>
        <authorList>
            <person name="Kono N."/>
            <person name="Nakamura H."/>
            <person name="Mori M."/>
            <person name="Yoshida Y."/>
            <person name="Ohtoshi R."/>
            <person name="Malay A.D."/>
            <person name="Moran D.A.P."/>
            <person name="Tomita M."/>
            <person name="Numata K."/>
            <person name="Arakawa K."/>
        </authorList>
    </citation>
    <scope>NUCLEOTIDE SEQUENCE</scope>
</reference>
<gene>
    <name evidence="1" type="ORF">TNIN_336751</name>
</gene>